<keyword evidence="2" id="KW-0830">Ubiquinone</keyword>
<keyword evidence="3" id="KW-1185">Reference proteome</keyword>
<feature type="domain" description="PhnB-like" evidence="1">
    <location>
        <begin position="6"/>
        <end position="114"/>
    </location>
</feature>
<dbReference type="Gene3D" id="3.10.180.10">
    <property type="entry name" value="2,3-Dihydroxybiphenyl 1,2-Dioxygenase, domain 1"/>
    <property type="match status" value="1"/>
</dbReference>
<accession>A0A5C5YJQ2</accession>
<dbReference type="RefSeq" id="WP_146389599.1">
    <property type="nucleotide sequence ID" value="NZ_SJPK01000001.1"/>
</dbReference>
<comment type="caution">
    <text evidence="2">The sequence shown here is derived from an EMBL/GenBank/DDBJ whole genome shotgun (WGS) entry which is preliminary data.</text>
</comment>
<dbReference type="InterPro" id="IPR009725">
    <property type="entry name" value="3_dmu_93_MTrfase"/>
</dbReference>
<gene>
    <name evidence="2" type="ORF">CA85_04100</name>
</gene>
<dbReference type="SUPFAM" id="SSF54593">
    <property type="entry name" value="Glyoxalase/Bleomycin resistance protein/Dihydroxybiphenyl dioxygenase"/>
    <property type="match status" value="1"/>
</dbReference>
<dbReference type="CDD" id="cd06588">
    <property type="entry name" value="PhnB_like"/>
    <property type="match status" value="1"/>
</dbReference>
<dbReference type="PIRSF" id="PIRSF021700">
    <property type="entry name" value="3_dmu_93_MTrfase"/>
    <property type="match status" value="1"/>
</dbReference>
<evidence type="ECO:0000259" key="1">
    <source>
        <dbReference type="Pfam" id="PF06983"/>
    </source>
</evidence>
<protein>
    <submittedName>
        <fullName evidence="2">3-demethylubiquinone-9 3-methyltransferase</fullName>
    </submittedName>
</protein>
<dbReference type="GO" id="GO:0032259">
    <property type="term" value="P:methylation"/>
    <property type="evidence" value="ECO:0007669"/>
    <property type="project" value="UniProtKB-KW"/>
</dbReference>
<evidence type="ECO:0000313" key="3">
    <source>
        <dbReference type="Proteomes" id="UP000318053"/>
    </source>
</evidence>
<dbReference type="Proteomes" id="UP000318053">
    <property type="component" value="Unassembled WGS sequence"/>
</dbReference>
<organism evidence="2 3">
    <name type="scientific">Allorhodopirellula solitaria</name>
    <dbReference type="NCBI Taxonomy" id="2527987"/>
    <lineage>
        <taxon>Bacteria</taxon>
        <taxon>Pseudomonadati</taxon>
        <taxon>Planctomycetota</taxon>
        <taxon>Planctomycetia</taxon>
        <taxon>Pirellulales</taxon>
        <taxon>Pirellulaceae</taxon>
        <taxon>Allorhodopirellula</taxon>
    </lineage>
</organism>
<keyword evidence="2" id="KW-0808">Transferase</keyword>
<dbReference type="InterPro" id="IPR028973">
    <property type="entry name" value="PhnB-like"/>
</dbReference>
<proteinExistence type="predicted"/>
<dbReference type="InterPro" id="IPR029068">
    <property type="entry name" value="Glyas_Bleomycin-R_OHBP_Dase"/>
</dbReference>
<name>A0A5C5YJQ2_9BACT</name>
<sequence>MHFKNKITPFLGFQSEAEEAVNFYVSVLPDSRILKTVRNPDSGAVMTVEFELAGMTFVALNSGQRWEFTEAFSLAIACESQEEIDDLWGKLLDGGETLACGWLKDKFGVRWQIVPSTIGQMIGDSDPVRAKRVFDAMCEMIKLDVAKLQDAYDG</sequence>
<dbReference type="PANTHER" id="PTHR33990">
    <property type="entry name" value="PROTEIN YJDN-RELATED"/>
    <property type="match status" value="1"/>
</dbReference>
<evidence type="ECO:0000313" key="2">
    <source>
        <dbReference type="EMBL" id="TWT75121.1"/>
    </source>
</evidence>
<dbReference type="Pfam" id="PF06983">
    <property type="entry name" value="3-dmu-9_3-mt"/>
    <property type="match status" value="1"/>
</dbReference>
<dbReference type="AlphaFoldDB" id="A0A5C5YJQ2"/>
<keyword evidence="2" id="KW-0489">Methyltransferase</keyword>
<dbReference type="EMBL" id="SJPK01000001">
    <property type="protein sequence ID" value="TWT75121.1"/>
    <property type="molecule type" value="Genomic_DNA"/>
</dbReference>
<dbReference type="GO" id="GO:0008168">
    <property type="term" value="F:methyltransferase activity"/>
    <property type="evidence" value="ECO:0007669"/>
    <property type="project" value="UniProtKB-KW"/>
</dbReference>
<dbReference type="OrthoDB" id="9806473at2"/>
<reference evidence="2 3" key="1">
    <citation type="submission" date="2019-02" db="EMBL/GenBank/DDBJ databases">
        <title>Deep-cultivation of Planctomycetes and their phenomic and genomic characterization uncovers novel biology.</title>
        <authorList>
            <person name="Wiegand S."/>
            <person name="Jogler M."/>
            <person name="Boedeker C."/>
            <person name="Pinto D."/>
            <person name="Vollmers J."/>
            <person name="Rivas-Marin E."/>
            <person name="Kohn T."/>
            <person name="Peeters S.H."/>
            <person name="Heuer A."/>
            <person name="Rast P."/>
            <person name="Oberbeckmann S."/>
            <person name="Bunk B."/>
            <person name="Jeske O."/>
            <person name="Meyerdierks A."/>
            <person name="Storesund J.E."/>
            <person name="Kallscheuer N."/>
            <person name="Luecker S."/>
            <person name="Lage O.M."/>
            <person name="Pohl T."/>
            <person name="Merkel B.J."/>
            <person name="Hornburger P."/>
            <person name="Mueller R.-W."/>
            <person name="Bruemmer F."/>
            <person name="Labrenz M."/>
            <person name="Spormann A.M."/>
            <person name="Op Den Camp H."/>
            <person name="Overmann J."/>
            <person name="Amann R."/>
            <person name="Jetten M.S.M."/>
            <person name="Mascher T."/>
            <person name="Medema M.H."/>
            <person name="Devos D.P."/>
            <person name="Kaster A.-K."/>
            <person name="Ovreas L."/>
            <person name="Rohde M."/>
            <person name="Galperin M.Y."/>
            <person name="Jogler C."/>
        </authorList>
    </citation>
    <scope>NUCLEOTIDE SEQUENCE [LARGE SCALE GENOMIC DNA]</scope>
    <source>
        <strain evidence="2 3">CA85</strain>
    </source>
</reference>